<dbReference type="EMBL" id="JBHTAR010000011">
    <property type="protein sequence ID" value="MFC7201629.1"/>
    <property type="molecule type" value="Genomic_DNA"/>
</dbReference>
<gene>
    <name evidence="3" type="ORF">ACFQJ9_19825</name>
</gene>
<dbReference type="NCBIfam" id="TIGR03604">
    <property type="entry name" value="TOMM_cyclo_SagD"/>
    <property type="match status" value="1"/>
</dbReference>
<dbReference type="InterPro" id="IPR027624">
    <property type="entry name" value="TOMM_cyclo_SagD"/>
</dbReference>
<proteinExistence type="predicted"/>
<keyword evidence="4" id="KW-1185">Reference proteome</keyword>
<dbReference type="InterPro" id="IPR001584">
    <property type="entry name" value="Integrase_cat-core"/>
</dbReference>
<dbReference type="Pfam" id="PF02624">
    <property type="entry name" value="YcaO"/>
    <property type="match status" value="1"/>
</dbReference>
<protein>
    <submittedName>
        <fullName evidence="3">YcaO-like family protein</fullName>
    </submittedName>
</protein>
<dbReference type="PROSITE" id="PS51664">
    <property type="entry name" value="YCAO"/>
    <property type="match status" value="1"/>
</dbReference>
<dbReference type="Gene3D" id="3.30.1330.230">
    <property type="match status" value="1"/>
</dbReference>
<dbReference type="PROSITE" id="PS50994">
    <property type="entry name" value="INTEGRASE"/>
    <property type="match status" value="1"/>
</dbReference>
<evidence type="ECO:0000313" key="4">
    <source>
        <dbReference type="Proteomes" id="UP001596447"/>
    </source>
</evidence>
<dbReference type="Proteomes" id="UP001596447">
    <property type="component" value="Unassembled WGS sequence"/>
</dbReference>
<dbReference type="RefSeq" id="WP_279528369.1">
    <property type="nucleotide sequence ID" value="NZ_CP122312.1"/>
</dbReference>
<dbReference type="InterPro" id="IPR003776">
    <property type="entry name" value="YcaO-like_dom"/>
</dbReference>
<accession>A0ABD5Z8Z9</accession>
<dbReference type="AlphaFoldDB" id="A0ABD5Z8Z9"/>
<comment type="caution">
    <text evidence="3">The sequence shown here is derived from an EMBL/GenBank/DDBJ whole genome shotgun (WGS) entry which is preliminary data.</text>
</comment>
<name>A0ABD5Z8Z9_9EURY</name>
<sequence length="582" mass="61590">MSNTTVAVVGSGAAAEAVRAALADADVTVTDTSPSDLDASLDLAVVVGRAGSADFRRADERARDVDLPWIAVELGGVGGYALDGVDASVTAFGPESGCFTCLSTRVAADADPQDVQESPSVSRSAIRLAGAHAGSRAVRALAGTDVSGTVLELPHAERAFLPVPNCDDCGDTPDRELDLDDADVPDLQGALERAERAVDDRVGVVQAVGERESFPAPYYLAQLCDTSGFSDAEARRQAAGVAAGWDRAYMKAIGEGLERYSAGVYRTADFERALADRDDGVSVERFVRPEGYETPAPDDTLQWVGGVDLHDGTDAALPAEFVVFPPHEERFGPAITTGLGLGGSTVDALLSGLYETVERDATMLAWYSTFEPLGLQVTDADPEFAELAKRARSEGLTVTPLLVTQDVDVPVVAVTVHRADGEWPCFAAGSSADLNAAAAARGALAEALQNWMELRAMGEERAAGEEGAIARYADFPREVRGFVDPETTVPVDSVGAEEPPSGRAELDAVLDALDGADLDAYAARLSPRDVEQLGFEAVRVLVPEAQPLFVDVDEPFFGERARQVPRELGFRPQLSRPFHPYP</sequence>
<reference evidence="3 4" key="1">
    <citation type="journal article" date="2019" name="Int. J. Syst. Evol. Microbiol.">
        <title>The Global Catalogue of Microorganisms (GCM) 10K type strain sequencing project: providing services to taxonomists for standard genome sequencing and annotation.</title>
        <authorList>
            <consortium name="The Broad Institute Genomics Platform"/>
            <consortium name="The Broad Institute Genome Sequencing Center for Infectious Disease"/>
            <person name="Wu L."/>
            <person name="Ma J."/>
        </authorList>
    </citation>
    <scope>NUCLEOTIDE SEQUENCE [LARGE SCALE GENOMIC DNA]</scope>
    <source>
        <strain evidence="3 4">XZGYJ-43</strain>
    </source>
</reference>
<dbReference type="PANTHER" id="PTHR37809:SF1">
    <property type="entry name" value="RIBOSOMAL PROTEIN S12 METHYLTHIOTRANSFERASE ACCESSORY FACTOR YCAO"/>
    <property type="match status" value="1"/>
</dbReference>
<evidence type="ECO:0000259" key="2">
    <source>
        <dbReference type="PROSITE" id="PS51664"/>
    </source>
</evidence>
<dbReference type="Gene3D" id="3.40.50.720">
    <property type="entry name" value="NAD(P)-binding Rossmann-like Domain"/>
    <property type="match status" value="1"/>
</dbReference>
<evidence type="ECO:0000259" key="1">
    <source>
        <dbReference type="PROSITE" id="PS50994"/>
    </source>
</evidence>
<dbReference type="PANTHER" id="PTHR37809">
    <property type="entry name" value="RIBOSOMAL PROTEIN S12 METHYLTHIOTRANSFERASE ACCESSORY FACTOR YCAO"/>
    <property type="match status" value="1"/>
</dbReference>
<feature type="domain" description="YcaO" evidence="2">
    <location>
        <begin position="240"/>
        <end position="582"/>
    </location>
</feature>
<feature type="domain" description="Integrase catalytic" evidence="1">
    <location>
        <begin position="481"/>
        <end position="582"/>
    </location>
</feature>
<organism evidence="3 4">
    <name type="scientific">Halospeciosus flavus</name>
    <dbReference type="NCBI Taxonomy" id="3032283"/>
    <lineage>
        <taxon>Archaea</taxon>
        <taxon>Methanobacteriati</taxon>
        <taxon>Methanobacteriota</taxon>
        <taxon>Stenosarchaea group</taxon>
        <taxon>Halobacteria</taxon>
        <taxon>Halobacteriales</taxon>
        <taxon>Halobacteriaceae</taxon>
        <taxon>Halospeciosus</taxon>
    </lineage>
</organism>
<evidence type="ECO:0000313" key="3">
    <source>
        <dbReference type="EMBL" id="MFC7201629.1"/>
    </source>
</evidence>